<accession>A0ABS5BK05</accession>
<gene>
    <name evidence="2" type="ORF">J8F10_01640</name>
</gene>
<sequence length="100" mass="10535">MSTNTTTTIATTKSKATKKAAPKQKPTAPAVTSAPAPSAKDKFHARMITLGTFANRLDDLGDEMRGAGVCGWEHVDGAFTDVMEEFTEVAAAYVRACGRG</sequence>
<name>A0ABS5BK05_9BACT</name>
<feature type="compositionally biased region" description="Low complexity" evidence="1">
    <location>
        <begin position="23"/>
        <end position="38"/>
    </location>
</feature>
<dbReference type="RefSeq" id="WP_210652052.1">
    <property type="nucleotide sequence ID" value="NZ_JAGKQQ010000001.1"/>
</dbReference>
<keyword evidence="3" id="KW-1185">Reference proteome</keyword>
<feature type="compositionally biased region" description="Low complexity" evidence="1">
    <location>
        <begin position="1"/>
        <end position="14"/>
    </location>
</feature>
<reference evidence="2 3" key="1">
    <citation type="submission" date="2021-04" db="EMBL/GenBank/DDBJ databases">
        <authorList>
            <person name="Ivanova A."/>
        </authorList>
    </citation>
    <scope>NUCLEOTIDE SEQUENCE [LARGE SCALE GENOMIC DNA]</scope>
    <source>
        <strain evidence="2 3">G18</strain>
    </source>
</reference>
<dbReference type="Proteomes" id="UP000676565">
    <property type="component" value="Unassembled WGS sequence"/>
</dbReference>
<protein>
    <submittedName>
        <fullName evidence="2">Uncharacterized protein</fullName>
    </submittedName>
</protein>
<organism evidence="2 3">
    <name type="scientific">Gemmata palustris</name>
    <dbReference type="NCBI Taxonomy" id="2822762"/>
    <lineage>
        <taxon>Bacteria</taxon>
        <taxon>Pseudomonadati</taxon>
        <taxon>Planctomycetota</taxon>
        <taxon>Planctomycetia</taxon>
        <taxon>Gemmatales</taxon>
        <taxon>Gemmataceae</taxon>
        <taxon>Gemmata</taxon>
    </lineage>
</organism>
<dbReference type="EMBL" id="JAGKQQ010000001">
    <property type="protein sequence ID" value="MBP3954000.1"/>
    <property type="molecule type" value="Genomic_DNA"/>
</dbReference>
<proteinExistence type="predicted"/>
<feature type="region of interest" description="Disordered" evidence="1">
    <location>
        <begin position="1"/>
        <end position="39"/>
    </location>
</feature>
<evidence type="ECO:0000313" key="2">
    <source>
        <dbReference type="EMBL" id="MBP3954000.1"/>
    </source>
</evidence>
<comment type="caution">
    <text evidence="2">The sequence shown here is derived from an EMBL/GenBank/DDBJ whole genome shotgun (WGS) entry which is preliminary data.</text>
</comment>
<evidence type="ECO:0000256" key="1">
    <source>
        <dbReference type="SAM" id="MobiDB-lite"/>
    </source>
</evidence>
<evidence type="ECO:0000313" key="3">
    <source>
        <dbReference type="Proteomes" id="UP000676565"/>
    </source>
</evidence>